<dbReference type="Gene3D" id="3.10.310.30">
    <property type="match status" value="1"/>
</dbReference>
<organism evidence="4 5">
    <name type="scientific">Methanothermobacter tenebrarum</name>
    <dbReference type="NCBI Taxonomy" id="680118"/>
    <lineage>
        <taxon>Archaea</taxon>
        <taxon>Methanobacteriati</taxon>
        <taxon>Methanobacteriota</taxon>
        <taxon>Methanomada group</taxon>
        <taxon>Methanobacteria</taxon>
        <taxon>Methanobacteriales</taxon>
        <taxon>Methanobacteriaceae</taxon>
        <taxon>Methanothermobacter</taxon>
    </lineage>
</organism>
<dbReference type="RefSeq" id="WP_112094075.1">
    <property type="nucleotide sequence ID" value="NZ_QLOE01000006.1"/>
</dbReference>
<evidence type="ECO:0000313" key="4">
    <source>
        <dbReference type="EMBL" id="RAO78887.1"/>
    </source>
</evidence>
<protein>
    <submittedName>
        <fullName evidence="4">Phosphoesterase</fullName>
    </submittedName>
</protein>
<dbReference type="InterPro" id="IPR038763">
    <property type="entry name" value="DHH_sf"/>
</dbReference>
<evidence type="ECO:0000313" key="5">
    <source>
        <dbReference type="Proteomes" id="UP000249782"/>
    </source>
</evidence>
<dbReference type="GO" id="GO:0003676">
    <property type="term" value="F:nucleic acid binding"/>
    <property type="evidence" value="ECO:0007669"/>
    <property type="project" value="InterPro"/>
</dbReference>
<dbReference type="EMBL" id="QLOE01000006">
    <property type="protein sequence ID" value="RAO78887.1"/>
    <property type="molecule type" value="Genomic_DNA"/>
</dbReference>
<gene>
    <name evidence="4" type="ORF">DPC56_05515</name>
</gene>
<dbReference type="Pfam" id="PF02272">
    <property type="entry name" value="DHHA1"/>
    <property type="match status" value="1"/>
</dbReference>
<accession>A0A328P8U8</accession>
<feature type="domain" description="DHHA1" evidence="2">
    <location>
        <begin position="344"/>
        <end position="444"/>
    </location>
</feature>
<reference evidence="4 5" key="1">
    <citation type="submission" date="2018-06" db="EMBL/GenBank/DDBJ databases">
        <title>Draft genome sequence of hyperthermophilic methanogen Methanothermobacter tenebrarum sp. MCM-B 1447.</title>
        <authorList>
            <person name="Pore S.D."/>
            <person name="Dagar S."/>
            <person name="Dhakephalkar P.K."/>
        </authorList>
    </citation>
    <scope>NUCLEOTIDE SEQUENCE [LARGE SCALE GENOMIC DNA]</scope>
    <source>
        <strain evidence="4 5">MCM B 1447</strain>
    </source>
</reference>
<name>A0A328P8U8_9EURY</name>
<keyword evidence="5" id="KW-1185">Reference proteome</keyword>
<dbReference type="Gene3D" id="3.90.1640.30">
    <property type="match status" value="1"/>
</dbReference>
<dbReference type="Pfam" id="PF01368">
    <property type="entry name" value="DHH"/>
    <property type="match status" value="1"/>
</dbReference>
<dbReference type="SUPFAM" id="SSF64182">
    <property type="entry name" value="DHH phosphoesterases"/>
    <property type="match status" value="1"/>
</dbReference>
<dbReference type="PANTHER" id="PTHR30255">
    <property type="entry name" value="SINGLE-STRANDED-DNA-SPECIFIC EXONUCLEASE RECJ"/>
    <property type="match status" value="1"/>
</dbReference>
<dbReference type="InterPro" id="IPR051673">
    <property type="entry name" value="SSDNA_exonuclease_RecJ"/>
</dbReference>
<evidence type="ECO:0000259" key="3">
    <source>
        <dbReference type="Pfam" id="PF21763"/>
    </source>
</evidence>
<dbReference type="Proteomes" id="UP000249782">
    <property type="component" value="Unassembled WGS sequence"/>
</dbReference>
<dbReference type="InterPro" id="IPR003156">
    <property type="entry name" value="DHHA1_dom"/>
</dbReference>
<evidence type="ECO:0000259" key="1">
    <source>
        <dbReference type="Pfam" id="PF01368"/>
    </source>
</evidence>
<feature type="domain" description="DDH" evidence="1">
    <location>
        <begin position="30"/>
        <end position="145"/>
    </location>
</feature>
<proteinExistence type="predicted"/>
<dbReference type="Pfam" id="PF21763">
    <property type="entry name" value="DHH_CID"/>
    <property type="match status" value="1"/>
</dbReference>
<dbReference type="PANTHER" id="PTHR30255:SF2">
    <property type="entry name" value="SINGLE-STRANDED-DNA-SPECIFIC EXONUCLEASE RECJ"/>
    <property type="match status" value="1"/>
</dbReference>
<dbReference type="GO" id="GO:0004527">
    <property type="term" value="F:exonuclease activity"/>
    <property type="evidence" value="ECO:0007669"/>
    <property type="project" value="UniProtKB-KW"/>
</dbReference>
<comment type="caution">
    <text evidence="4">The sequence shown here is derived from an EMBL/GenBank/DDBJ whole genome shotgun (WGS) entry which is preliminary data.</text>
</comment>
<feature type="domain" description="DHH-CID" evidence="3">
    <location>
        <begin position="201"/>
        <end position="257"/>
    </location>
</feature>
<dbReference type="AlphaFoldDB" id="A0A328P8U8"/>
<dbReference type="InterPro" id="IPR001667">
    <property type="entry name" value="DDH_dom"/>
</dbReference>
<dbReference type="InterPro" id="IPR048515">
    <property type="entry name" value="DHH_CID"/>
</dbReference>
<evidence type="ECO:0000259" key="2">
    <source>
        <dbReference type="Pfam" id="PF02272"/>
    </source>
</evidence>
<sequence length="451" mass="50032">MTQKRQRSLLNRGDEACKILKEHLDKGDIIRVISHNDADGLSAAGMIGKAISTRNGQFHISIVSRLTDNFIKKLSNEKYQVFFFCDMGSANLPALSHLHGNVIIADHHQPIDSTTDTNIIHVNPHLFGFDGSRELSASGAAYLIIRGLEKSLASFALVGAFGDMQYFNEFIGMNRFIMEEGIKNGSVQTHEDLRIASRYDEPLYKALAYTFNPTLPGITANIEGSKEFLEKIGVSYAIRFQDLGAEEKDTLKSELIKINPEIFGEVFTDKRLPLTIRYLSDFAKLLDACGKNKEYGLAIGICLGEEEKSLEKALNLQRKYREGIIKGLEWIKREKPKKMEHIQYIYTEEKALKGVMGTIAGISFSLGLSDPSLPILALSRMDNQVKVSARATPKIIERGVDLGKALRDASSNFGGTGGGHDIAAGAMIPYRELENFLRLVDNIIGSQKKES</sequence>